<evidence type="ECO:0000256" key="3">
    <source>
        <dbReference type="ARBA" id="ARBA00023242"/>
    </source>
</evidence>
<evidence type="ECO:0008006" key="6">
    <source>
        <dbReference type="Google" id="ProtNLM"/>
    </source>
</evidence>
<gene>
    <name evidence="4" type="ORF">ZYGR_0N03550</name>
</gene>
<comment type="subcellular location">
    <subcellularLocation>
        <location evidence="1">Nucleus</location>
    </subcellularLocation>
</comment>
<protein>
    <recommendedName>
        <fullName evidence="6">Pre-mRNA-splicing factor BUD31</fullName>
    </recommendedName>
</protein>
<dbReference type="PANTHER" id="PTHR19411:SF0">
    <property type="entry name" value="PROTEIN BUD31 HOMOLOG"/>
    <property type="match status" value="1"/>
</dbReference>
<evidence type="ECO:0000256" key="1">
    <source>
        <dbReference type="ARBA" id="ARBA00004123"/>
    </source>
</evidence>
<dbReference type="AlphaFoldDB" id="A0A1Q2ZZR6"/>
<accession>A0A1Q2ZZR6</accession>
<dbReference type="PRINTS" id="PR00322">
    <property type="entry name" value="G10"/>
</dbReference>
<comment type="similarity">
    <text evidence="2">Belongs to the BUD31 (G10) family.</text>
</comment>
<evidence type="ECO:0000256" key="2">
    <source>
        <dbReference type="ARBA" id="ARBA00005287"/>
    </source>
</evidence>
<dbReference type="Proteomes" id="UP000187013">
    <property type="component" value="Unassembled WGS sequence"/>
</dbReference>
<organism evidence="4 5">
    <name type="scientific">Zygosaccharomyces rouxii</name>
    <dbReference type="NCBI Taxonomy" id="4956"/>
    <lineage>
        <taxon>Eukaryota</taxon>
        <taxon>Fungi</taxon>
        <taxon>Dikarya</taxon>
        <taxon>Ascomycota</taxon>
        <taxon>Saccharomycotina</taxon>
        <taxon>Saccharomycetes</taxon>
        <taxon>Saccharomycetales</taxon>
        <taxon>Saccharomycetaceae</taxon>
        <taxon>Zygosaccharomyces</taxon>
    </lineage>
</organism>
<dbReference type="EMBL" id="BDGX01000014">
    <property type="protein sequence ID" value="GAV48950.1"/>
    <property type="molecule type" value="Genomic_DNA"/>
</dbReference>
<evidence type="ECO:0000313" key="4">
    <source>
        <dbReference type="EMBL" id="GAV48950.1"/>
    </source>
</evidence>
<dbReference type="InterPro" id="IPR001748">
    <property type="entry name" value="BUD31"/>
</dbReference>
<dbReference type="OrthoDB" id="277109at2759"/>
<dbReference type="GO" id="GO:0000398">
    <property type="term" value="P:mRNA splicing, via spliceosome"/>
    <property type="evidence" value="ECO:0007669"/>
    <property type="project" value="TreeGrafter"/>
</dbReference>
<comment type="caution">
    <text evidence="4">The sequence shown here is derived from an EMBL/GenBank/DDBJ whole genome shotgun (WGS) entry which is preliminary data.</text>
</comment>
<reference evidence="4 5" key="1">
    <citation type="submission" date="2016-08" db="EMBL/GenBank/DDBJ databases">
        <title>Draft genome sequence of allopolyploid Zygosaccharomyces rouxii.</title>
        <authorList>
            <person name="Watanabe J."/>
            <person name="Uehara K."/>
            <person name="Mogi Y."/>
            <person name="Tsukioka Y."/>
        </authorList>
    </citation>
    <scope>NUCLEOTIDE SEQUENCE [LARGE SCALE GENOMIC DNA]</scope>
    <source>
        <strain evidence="4 5">NBRC 110957</strain>
    </source>
</reference>
<sequence>MPTAPPPGFEKIKPALDEFESQLRQIHHAKTSRIAAKKDENLWEILRISNERSRYIFNLFYKRKAISRDLYEWLLKNRLADRQLIAKWKKKGYEKLCCLKCIQRKETNHGNVCICRIPRAQLLEKDRNTFHQCNNCGCHGCSSTD</sequence>
<name>A0A1Q2ZZR6_ZYGRO</name>
<keyword evidence="3" id="KW-0539">Nucleus</keyword>
<dbReference type="eggNOG" id="KOG3404">
    <property type="taxonomic scope" value="Eukaryota"/>
</dbReference>
<evidence type="ECO:0000313" key="5">
    <source>
        <dbReference type="Proteomes" id="UP000187013"/>
    </source>
</evidence>
<dbReference type="Pfam" id="PF01125">
    <property type="entry name" value="BUD31"/>
    <property type="match status" value="1"/>
</dbReference>
<dbReference type="GO" id="GO:0005681">
    <property type="term" value="C:spliceosomal complex"/>
    <property type="evidence" value="ECO:0007669"/>
    <property type="project" value="TreeGrafter"/>
</dbReference>
<dbReference type="PANTHER" id="PTHR19411">
    <property type="entry name" value="PROTEIN BUD31-RELATED"/>
    <property type="match status" value="1"/>
</dbReference>
<proteinExistence type="inferred from homology"/>